<feature type="repeat" description="TPR" evidence="3">
    <location>
        <begin position="393"/>
        <end position="426"/>
    </location>
</feature>
<feature type="repeat" description="TPR" evidence="3">
    <location>
        <begin position="324"/>
        <end position="357"/>
    </location>
</feature>
<dbReference type="Proteomes" id="UP000238937">
    <property type="component" value="Unassembled WGS sequence"/>
</dbReference>
<dbReference type="AlphaFoldDB" id="A0A2T1GK00"/>
<dbReference type="SUPFAM" id="SSF50494">
    <property type="entry name" value="Trypsin-like serine proteases"/>
    <property type="match status" value="1"/>
</dbReference>
<comment type="caution">
    <text evidence="4">The sequence shown here is derived from an EMBL/GenBank/DDBJ whole genome shotgun (WGS) entry which is preliminary data.</text>
</comment>
<dbReference type="RefSeq" id="WP_106301339.1">
    <property type="nucleotide sequence ID" value="NZ_PVWO01000046.1"/>
</dbReference>
<dbReference type="PANTHER" id="PTHR44858:SF1">
    <property type="entry name" value="UDP-N-ACETYLGLUCOSAMINE--PEPTIDE N-ACETYLGLUCOSAMINYLTRANSFERASE SPINDLY-RELATED"/>
    <property type="match status" value="1"/>
</dbReference>
<dbReference type="GO" id="GO:0009279">
    <property type="term" value="C:cell outer membrane"/>
    <property type="evidence" value="ECO:0007669"/>
    <property type="project" value="TreeGrafter"/>
</dbReference>
<dbReference type="InterPro" id="IPR009003">
    <property type="entry name" value="Peptidase_S1_PA"/>
</dbReference>
<feature type="repeat" description="TPR" evidence="3">
    <location>
        <begin position="358"/>
        <end position="391"/>
    </location>
</feature>
<dbReference type="Pfam" id="PF13365">
    <property type="entry name" value="Trypsin_2"/>
    <property type="match status" value="1"/>
</dbReference>
<protein>
    <submittedName>
        <fullName evidence="4">Uncharacterized protein</fullName>
    </submittedName>
</protein>
<dbReference type="SMART" id="SM00028">
    <property type="entry name" value="TPR"/>
    <property type="match status" value="8"/>
</dbReference>
<dbReference type="PANTHER" id="PTHR44858">
    <property type="entry name" value="TETRATRICOPEPTIDE REPEAT PROTEIN 6"/>
    <property type="match status" value="1"/>
</dbReference>
<evidence type="ECO:0000313" key="5">
    <source>
        <dbReference type="Proteomes" id="UP000238937"/>
    </source>
</evidence>
<dbReference type="Pfam" id="PF00515">
    <property type="entry name" value="TPR_1"/>
    <property type="match status" value="2"/>
</dbReference>
<evidence type="ECO:0000256" key="2">
    <source>
        <dbReference type="ARBA" id="ARBA00022803"/>
    </source>
</evidence>
<dbReference type="InterPro" id="IPR011990">
    <property type="entry name" value="TPR-like_helical_dom_sf"/>
</dbReference>
<dbReference type="Pfam" id="PF13414">
    <property type="entry name" value="TPR_11"/>
    <property type="match status" value="2"/>
</dbReference>
<sequence>MKNYLLPIAQLGSITSGTLLAIALFSWISPAVALSPVEVQRIAKQTTIEISGCDLFGSGVIIRKNGNTYTVLTVAHNFQKRGCQMVAPDNTKYPISQVKLFPNKVDLAVFTFVSDKNYPVAKLIDNSERVEAGETIYVSGFPLSTAISQSIFMFVKGEMMSNSSTIEQGNGYSMIYSNNTLPGHSGGPVWNDRGQLIAIHGRGDVDTKLQETINDGVRIKTGSNLGIPVNTFTKLAIAVGLSEYTPVVATAKPKPVDDLVASAAQKERKGDYRGMLADLERAIKLNPQNALLYYNRGNAKFNLRNNQGAIEDYSRAIEIDPNATNFYYKRGYAKEWIGDNKGAVADYSHAIEIDPSNIDAYYNRGFIRYQLGDNQGAIADYSKILSLPNDSNPWVYIRRGNAQYKLGDTKAAIEDYNRAIAIDPSLAKSESVRAAISIDSYNSAVARNPKDASAYFRRARAKDEFNDKKGAIEDYNQAIALAPNFAEAYYHRANTKEQLGDIKGAVADFDRSSTLNPKHTPTYIRRGSIKYQLGDKKGAVSDWRKAAKIYQQQGQLNDYKFIMKSIERVGS</sequence>
<feature type="repeat" description="TPR" evidence="3">
    <location>
        <begin position="486"/>
        <end position="519"/>
    </location>
</feature>
<dbReference type="PROSITE" id="PS50293">
    <property type="entry name" value="TPR_REGION"/>
    <property type="match status" value="1"/>
</dbReference>
<dbReference type="Gene3D" id="1.25.40.10">
    <property type="entry name" value="Tetratricopeptide repeat domain"/>
    <property type="match status" value="4"/>
</dbReference>
<keyword evidence="5" id="KW-1185">Reference proteome</keyword>
<dbReference type="GO" id="GO:0046813">
    <property type="term" value="P:receptor-mediated virion attachment to host cell"/>
    <property type="evidence" value="ECO:0007669"/>
    <property type="project" value="TreeGrafter"/>
</dbReference>
<evidence type="ECO:0000256" key="3">
    <source>
        <dbReference type="PROSITE-ProRule" id="PRU00339"/>
    </source>
</evidence>
<proteinExistence type="predicted"/>
<feature type="repeat" description="TPR" evidence="3">
    <location>
        <begin position="290"/>
        <end position="323"/>
    </location>
</feature>
<feature type="repeat" description="TPR" evidence="3">
    <location>
        <begin position="452"/>
        <end position="485"/>
    </location>
</feature>
<dbReference type="InterPro" id="IPR050498">
    <property type="entry name" value="Ycf3"/>
</dbReference>
<gene>
    <name evidence="4" type="ORF">C7B77_05770</name>
</gene>
<evidence type="ECO:0000256" key="1">
    <source>
        <dbReference type="ARBA" id="ARBA00022737"/>
    </source>
</evidence>
<keyword evidence="2 3" id="KW-0802">TPR repeat</keyword>
<reference evidence="4 5" key="1">
    <citation type="submission" date="2018-03" db="EMBL/GenBank/DDBJ databases">
        <title>The ancient ancestry and fast evolution of plastids.</title>
        <authorList>
            <person name="Moore K.R."/>
            <person name="Magnabosco C."/>
            <person name="Momper L."/>
            <person name="Gold D.A."/>
            <person name="Bosak T."/>
            <person name="Fournier G.P."/>
        </authorList>
    </citation>
    <scope>NUCLEOTIDE SEQUENCE [LARGE SCALE GENOMIC DNA]</scope>
    <source>
        <strain evidence="4 5">CCALA 037</strain>
    </source>
</reference>
<accession>A0A2T1GK00</accession>
<dbReference type="Gene3D" id="2.40.10.10">
    <property type="entry name" value="Trypsin-like serine proteases"/>
    <property type="match status" value="2"/>
</dbReference>
<organism evidence="4 5">
    <name type="scientific">Chamaesiphon polymorphus CCALA 037</name>
    <dbReference type="NCBI Taxonomy" id="2107692"/>
    <lineage>
        <taxon>Bacteria</taxon>
        <taxon>Bacillati</taxon>
        <taxon>Cyanobacteriota</taxon>
        <taxon>Cyanophyceae</taxon>
        <taxon>Gomontiellales</taxon>
        <taxon>Chamaesiphonaceae</taxon>
        <taxon>Chamaesiphon</taxon>
    </lineage>
</organism>
<dbReference type="InterPro" id="IPR043504">
    <property type="entry name" value="Peptidase_S1_PA_chymotrypsin"/>
</dbReference>
<dbReference type="OrthoDB" id="447561at2"/>
<dbReference type="EMBL" id="PVWO01000046">
    <property type="protein sequence ID" value="PSB58141.1"/>
    <property type="molecule type" value="Genomic_DNA"/>
</dbReference>
<dbReference type="PROSITE" id="PS50005">
    <property type="entry name" value="TPR"/>
    <property type="match status" value="6"/>
</dbReference>
<keyword evidence="1" id="KW-0677">Repeat</keyword>
<name>A0A2T1GK00_9CYAN</name>
<evidence type="ECO:0000313" key="4">
    <source>
        <dbReference type="EMBL" id="PSB58141.1"/>
    </source>
</evidence>
<dbReference type="SUPFAM" id="SSF48452">
    <property type="entry name" value="TPR-like"/>
    <property type="match status" value="2"/>
</dbReference>
<dbReference type="InterPro" id="IPR019734">
    <property type="entry name" value="TPR_rpt"/>
</dbReference>